<feature type="compositionally biased region" description="Basic and acidic residues" evidence="1">
    <location>
        <begin position="200"/>
        <end position="209"/>
    </location>
</feature>
<name>A5ZQ44_9FIRM</name>
<comment type="caution">
    <text evidence="2">The sequence shown here is derived from an EMBL/GenBank/DDBJ whole genome shotgun (WGS) entry which is preliminary data.</text>
</comment>
<protein>
    <submittedName>
        <fullName evidence="2">Uncharacterized protein</fullName>
    </submittedName>
</protein>
<sequence>MAKAVFKAREFTVKAKGSKEFVSEEMVRAKLFAARKKKEAESMSVFAAVIKPKKSGTEEQITPTDQVENGVEHEVVAIYDNAGIPSFMHRFRKVTNKELFGGSDKVHPAFIVGGKEYDSIYISVYPNCEINGKPYSLPYQKPWTNITNDEAAEVCFSKGEGWHMMTRAEWGLLANLSLRDGTLPHGNTNYGKYHADLEEKGEPIEESGKTKTGSGPATWTHNHKVTGVHDLCGNVWEMVRGLRIRNGVLETAKNNDAAMDIDLTLEGDCWEAIRDDEGKIIRISVDDDNICITTDPEIEQDYTGTRWSDVQINCNSEQLKELALFAGEPDAYCYMDCTDGEYLPICGGYWNDTSGAGVFGVNLGDPRSYSSTSIGFRSAYYGKLDN</sequence>
<dbReference type="InterPro" id="IPR016187">
    <property type="entry name" value="CTDL_fold"/>
</dbReference>
<dbReference type="GeneID" id="79804286"/>
<dbReference type="EMBL" id="AAVO02000003">
    <property type="protein sequence ID" value="EDM88208.1"/>
    <property type="molecule type" value="Genomic_DNA"/>
</dbReference>
<gene>
    <name evidence="2" type="ORF">RUMOBE_01114</name>
</gene>
<dbReference type="HOGENOM" id="CLU_047671_0_0_9"/>
<dbReference type="RefSeq" id="WP_005424448.1">
    <property type="nucleotide sequence ID" value="NZ_CP102265.1"/>
</dbReference>
<dbReference type="SUPFAM" id="SSF56436">
    <property type="entry name" value="C-type lectin-like"/>
    <property type="match status" value="1"/>
</dbReference>
<reference evidence="2 3" key="2">
    <citation type="submission" date="2007-04" db="EMBL/GenBank/DDBJ databases">
        <title>Draft genome sequence of Ruminococcus obeum (ATCC 29174).</title>
        <authorList>
            <person name="Sudarsanam P."/>
            <person name="Ley R."/>
            <person name="Guruge J."/>
            <person name="Turnbaugh P.J."/>
            <person name="Mahowald M."/>
            <person name="Liep D."/>
            <person name="Gordon J."/>
        </authorList>
    </citation>
    <scope>NUCLEOTIDE SEQUENCE [LARGE SCALE GENOMIC DNA]</scope>
    <source>
        <strain evidence="2 3">ATCC 29174</strain>
    </source>
</reference>
<dbReference type="Proteomes" id="UP000006002">
    <property type="component" value="Unassembled WGS sequence"/>
</dbReference>
<proteinExistence type="predicted"/>
<accession>A5ZQ44</accession>
<evidence type="ECO:0000256" key="1">
    <source>
        <dbReference type="SAM" id="MobiDB-lite"/>
    </source>
</evidence>
<organism evidence="2 3">
    <name type="scientific">Blautia obeum ATCC 29174</name>
    <dbReference type="NCBI Taxonomy" id="411459"/>
    <lineage>
        <taxon>Bacteria</taxon>
        <taxon>Bacillati</taxon>
        <taxon>Bacillota</taxon>
        <taxon>Clostridia</taxon>
        <taxon>Lachnospirales</taxon>
        <taxon>Lachnospiraceae</taxon>
        <taxon>Blautia</taxon>
    </lineage>
</organism>
<evidence type="ECO:0000313" key="2">
    <source>
        <dbReference type="EMBL" id="EDM88208.1"/>
    </source>
</evidence>
<reference evidence="2 3" key="1">
    <citation type="submission" date="2007-03" db="EMBL/GenBank/DDBJ databases">
        <authorList>
            <person name="Fulton L."/>
            <person name="Clifton S."/>
            <person name="Fulton B."/>
            <person name="Xu J."/>
            <person name="Minx P."/>
            <person name="Pepin K.H."/>
            <person name="Johnson M."/>
            <person name="Thiruvilangam P."/>
            <person name="Bhonagiri V."/>
            <person name="Nash W.E."/>
            <person name="Mardis E.R."/>
            <person name="Wilson R.K."/>
        </authorList>
    </citation>
    <scope>NUCLEOTIDE SEQUENCE [LARGE SCALE GENOMIC DNA]</scope>
    <source>
        <strain evidence="2 3">ATCC 29174</strain>
    </source>
</reference>
<dbReference type="eggNOG" id="COG1262">
    <property type="taxonomic scope" value="Bacteria"/>
</dbReference>
<dbReference type="InterPro" id="IPR042095">
    <property type="entry name" value="SUMF_sf"/>
</dbReference>
<dbReference type="AlphaFoldDB" id="A5ZQ44"/>
<feature type="region of interest" description="Disordered" evidence="1">
    <location>
        <begin position="200"/>
        <end position="220"/>
    </location>
</feature>
<feature type="compositionally biased region" description="Polar residues" evidence="1">
    <location>
        <begin position="210"/>
        <end position="220"/>
    </location>
</feature>
<dbReference type="Gene3D" id="3.90.1580.10">
    <property type="entry name" value="paralog of FGE (formylglycine-generating enzyme)"/>
    <property type="match status" value="1"/>
</dbReference>
<evidence type="ECO:0000313" key="3">
    <source>
        <dbReference type="Proteomes" id="UP000006002"/>
    </source>
</evidence>